<accession>A0A934M7Y7</accession>
<feature type="compositionally biased region" description="Low complexity" evidence="1">
    <location>
        <begin position="38"/>
        <end position="66"/>
    </location>
</feature>
<organism evidence="3 4">
    <name type="scientific">Sanguibacter suaedae</name>
    <dbReference type="NCBI Taxonomy" id="2795737"/>
    <lineage>
        <taxon>Bacteria</taxon>
        <taxon>Bacillati</taxon>
        <taxon>Actinomycetota</taxon>
        <taxon>Actinomycetes</taxon>
        <taxon>Micrococcales</taxon>
        <taxon>Sanguibacteraceae</taxon>
        <taxon>Sanguibacter</taxon>
    </lineage>
</organism>
<dbReference type="EMBL" id="JAEINH010000012">
    <property type="protein sequence ID" value="MBI9115947.1"/>
    <property type="molecule type" value="Genomic_DNA"/>
</dbReference>
<evidence type="ECO:0000256" key="2">
    <source>
        <dbReference type="SAM" id="SignalP"/>
    </source>
</evidence>
<dbReference type="AlphaFoldDB" id="A0A934M7Y7"/>
<gene>
    <name evidence="3" type="ORF">JAV76_13085</name>
</gene>
<feature type="signal peptide" evidence="2">
    <location>
        <begin position="1"/>
        <end position="25"/>
    </location>
</feature>
<keyword evidence="4" id="KW-1185">Reference proteome</keyword>
<feature type="region of interest" description="Disordered" evidence="1">
    <location>
        <begin position="38"/>
        <end position="69"/>
    </location>
</feature>
<keyword evidence="2" id="KW-0732">Signal</keyword>
<dbReference type="RefSeq" id="WP_198734514.1">
    <property type="nucleotide sequence ID" value="NZ_JAEINH010000012.1"/>
</dbReference>
<comment type="caution">
    <text evidence="3">The sequence shown here is derived from an EMBL/GenBank/DDBJ whole genome shotgun (WGS) entry which is preliminary data.</text>
</comment>
<dbReference type="Proteomes" id="UP000602087">
    <property type="component" value="Unassembled WGS sequence"/>
</dbReference>
<feature type="chain" id="PRO_5039037449" evidence="2">
    <location>
        <begin position="26"/>
        <end position="171"/>
    </location>
</feature>
<evidence type="ECO:0000313" key="4">
    <source>
        <dbReference type="Proteomes" id="UP000602087"/>
    </source>
</evidence>
<evidence type="ECO:0000313" key="3">
    <source>
        <dbReference type="EMBL" id="MBI9115947.1"/>
    </source>
</evidence>
<evidence type="ECO:0000256" key="1">
    <source>
        <dbReference type="SAM" id="MobiDB-lite"/>
    </source>
</evidence>
<dbReference type="PROSITE" id="PS51257">
    <property type="entry name" value="PROKAR_LIPOPROTEIN"/>
    <property type="match status" value="1"/>
</dbReference>
<reference evidence="3" key="1">
    <citation type="submission" date="2020-12" db="EMBL/GenBank/DDBJ databases">
        <title>Sanguibacter suaedae sp. nov., isolated from Suaeda aralocaspica.</title>
        <authorList>
            <person name="Ma Q."/>
        </authorList>
    </citation>
    <scope>NUCLEOTIDE SEQUENCE</scope>
    <source>
        <strain evidence="3">YZGR15</strain>
    </source>
</reference>
<sequence>MTTQRTTVPARRPVSRRTLAGPALAVVLAATLVGCSSDGDSGDDATTAPASAAEPTTEQATEDAPAGGDFCTDFEAAGGSGATVGPLQLWLPKEDLGAEIDGKLGAMGDLEPPAEIVEAWDASRTYYEDISGTVDALPAGGVINDPEVYGTSEEMTDTFSQVTDWYFEICR</sequence>
<name>A0A934M7Y7_9MICO</name>
<protein>
    <submittedName>
        <fullName evidence="3">Uncharacterized protein</fullName>
    </submittedName>
</protein>
<proteinExistence type="predicted"/>